<dbReference type="FunFam" id="3.40.309.10:FF:000004">
    <property type="entry name" value="Succinate-semialdehyde dehydrogenase I"/>
    <property type="match status" value="1"/>
</dbReference>
<dbReference type="FunFam" id="3.40.605.10:FF:000005">
    <property type="entry name" value="Succinate-semialdehyde dehydrogenase I"/>
    <property type="match status" value="1"/>
</dbReference>
<dbReference type="InterPro" id="IPR029510">
    <property type="entry name" value="Ald_DH_CS_GLU"/>
</dbReference>
<name>A0A7V8FRR9_9BURK</name>
<protein>
    <submittedName>
        <fullName evidence="6">Glutarate-semialdehyde dehydrogenase DavD</fullName>
    </submittedName>
</protein>
<keyword evidence="2 4" id="KW-0560">Oxidoreductase</keyword>
<feature type="active site" evidence="3">
    <location>
        <position position="256"/>
    </location>
</feature>
<dbReference type="InterPro" id="IPR016163">
    <property type="entry name" value="Ald_DH_C"/>
</dbReference>
<accession>A0A7V8FRR9</accession>
<evidence type="ECO:0000259" key="5">
    <source>
        <dbReference type="Pfam" id="PF00171"/>
    </source>
</evidence>
<dbReference type="CDD" id="cd07103">
    <property type="entry name" value="ALDH_F5_SSADH_GabD"/>
    <property type="match status" value="1"/>
</dbReference>
<dbReference type="GO" id="GO:0009450">
    <property type="term" value="P:gamma-aminobutyric acid catabolic process"/>
    <property type="evidence" value="ECO:0007669"/>
    <property type="project" value="InterPro"/>
</dbReference>
<dbReference type="Pfam" id="PF00171">
    <property type="entry name" value="Aldedh"/>
    <property type="match status" value="1"/>
</dbReference>
<comment type="similarity">
    <text evidence="1 4">Belongs to the aldehyde dehydrogenase family.</text>
</comment>
<dbReference type="SUPFAM" id="SSF53720">
    <property type="entry name" value="ALDH-like"/>
    <property type="match status" value="1"/>
</dbReference>
<dbReference type="InterPro" id="IPR016161">
    <property type="entry name" value="Ald_DH/histidinol_DH"/>
</dbReference>
<organism evidence="6 7">
    <name type="scientific">Paracidovorax wautersii</name>
    <dbReference type="NCBI Taxonomy" id="1177982"/>
    <lineage>
        <taxon>Bacteria</taxon>
        <taxon>Pseudomonadati</taxon>
        <taxon>Pseudomonadota</taxon>
        <taxon>Betaproteobacteria</taxon>
        <taxon>Burkholderiales</taxon>
        <taxon>Comamonadaceae</taxon>
        <taxon>Paracidovorax</taxon>
    </lineage>
</organism>
<dbReference type="InterPro" id="IPR016160">
    <property type="entry name" value="Ald_DH_CS_CYS"/>
</dbReference>
<dbReference type="EMBL" id="WNDQ01000004">
    <property type="protein sequence ID" value="KAF1023499.1"/>
    <property type="molecule type" value="Genomic_DNA"/>
</dbReference>
<dbReference type="Gene3D" id="3.40.605.10">
    <property type="entry name" value="Aldehyde Dehydrogenase, Chain A, domain 1"/>
    <property type="match status" value="1"/>
</dbReference>
<evidence type="ECO:0000256" key="1">
    <source>
        <dbReference type="ARBA" id="ARBA00009986"/>
    </source>
</evidence>
<evidence type="ECO:0000256" key="4">
    <source>
        <dbReference type="RuleBase" id="RU003345"/>
    </source>
</evidence>
<sequence length="486" mass="51733">MLTLKNPALLRQQAYLDGQWVDADDGATLAVTNPATGQTIAHVPLLGAAETRRAIEAARRAWPAWRQLTAKARAAVLRRWHDLMLAHADDLAALMTAEQGKPLAEARGEIVYAASFIEWLAEEGKRVHGDTLASPAADKRIVATKEPIGVCAAITPWNFPAAMITRKAGPALAAGCPMVLKPAESTPLSALALAVLAEEAGVPPGVFSVLTGDPKAIGGEMTANPTVRKLTFTGSTEVGRLLFRQSADTVKKLSLELGGNAPFIVFDDADLDAAVEGAMASKFRNAGQTCVCANRLYVQDGVYDAFAEKLAAAVRRLKVGNGTEPGVEQGPLIDDKAVRKVREHIADAVAKGATVLVGGQPHALGGTFFEPTVVTGATADMQFAREETFGPLAPLFRFKTDEDVIALANDTEFGLASYFYSRDIQRIWHVAEQLEYGMVGINTGLISNEVAPFGGVKQSGLGREGSHYGIDDYLVIKYLCLGGMRP</sequence>
<dbReference type="NCBIfam" id="NF008415">
    <property type="entry name" value="PRK11241.1"/>
    <property type="match status" value="1"/>
</dbReference>
<dbReference type="AlphaFoldDB" id="A0A7V8FRR9"/>
<dbReference type="GO" id="GO:0004777">
    <property type="term" value="F:succinate-semialdehyde dehydrogenase (NAD+) activity"/>
    <property type="evidence" value="ECO:0007669"/>
    <property type="project" value="TreeGrafter"/>
</dbReference>
<comment type="caution">
    <text evidence="6">The sequence shown here is derived from an EMBL/GenBank/DDBJ whole genome shotgun (WGS) entry which is preliminary data.</text>
</comment>
<proteinExistence type="inferred from homology"/>
<dbReference type="InterPro" id="IPR015590">
    <property type="entry name" value="Aldehyde_DH_dom"/>
</dbReference>
<dbReference type="InterPro" id="IPR010102">
    <property type="entry name" value="Succ_semiAld_DH"/>
</dbReference>
<dbReference type="GO" id="GO:0005829">
    <property type="term" value="C:cytosol"/>
    <property type="evidence" value="ECO:0007669"/>
    <property type="project" value="TreeGrafter"/>
</dbReference>
<dbReference type="InterPro" id="IPR050740">
    <property type="entry name" value="Aldehyde_DH_Superfamily"/>
</dbReference>
<feature type="domain" description="Aldehyde dehydrogenase" evidence="5">
    <location>
        <begin position="20"/>
        <end position="478"/>
    </location>
</feature>
<evidence type="ECO:0000256" key="2">
    <source>
        <dbReference type="ARBA" id="ARBA00023002"/>
    </source>
</evidence>
<evidence type="ECO:0000313" key="6">
    <source>
        <dbReference type="EMBL" id="KAF1023499.1"/>
    </source>
</evidence>
<evidence type="ECO:0000256" key="3">
    <source>
        <dbReference type="PROSITE-ProRule" id="PRU10007"/>
    </source>
</evidence>
<dbReference type="InterPro" id="IPR016162">
    <property type="entry name" value="Ald_DH_N"/>
</dbReference>
<dbReference type="Proteomes" id="UP000461670">
    <property type="component" value="Unassembled WGS sequence"/>
</dbReference>
<dbReference type="PROSITE" id="PS00687">
    <property type="entry name" value="ALDEHYDE_DEHYDR_GLU"/>
    <property type="match status" value="1"/>
</dbReference>
<dbReference type="Gene3D" id="3.40.309.10">
    <property type="entry name" value="Aldehyde Dehydrogenase, Chain A, domain 2"/>
    <property type="match status" value="1"/>
</dbReference>
<gene>
    <name evidence="6" type="primary">davD_1</name>
    <name evidence="6" type="ORF">GAK30_00450</name>
</gene>
<dbReference type="NCBIfam" id="TIGR01780">
    <property type="entry name" value="SSADH"/>
    <property type="match status" value="1"/>
</dbReference>
<dbReference type="PROSITE" id="PS00070">
    <property type="entry name" value="ALDEHYDE_DEHYDR_CYS"/>
    <property type="match status" value="1"/>
</dbReference>
<dbReference type="PANTHER" id="PTHR43353">
    <property type="entry name" value="SUCCINATE-SEMIALDEHYDE DEHYDROGENASE, MITOCHONDRIAL"/>
    <property type="match status" value="1"/>
</dbReference>
<dbReference type="PANTHER" id="PTHR43353:SF5">
    <property type="entry name" value="SUCCINATE-SEMIALDEHYDE DEHYDROGENASE, MITOCHONDRIAL"/>
    <property type="match status" value="1"/>
</dbReference>
<evidence type="ECO:0000313" key="7">
    <source>
        <dbReference type="Proteomes" id="UP000461670"/>
    </source>
</evidence>
<reference evidence="7" key="1">
    <citation type="journal article" date="2020" name="MBio">
        <title>Horizontal gene transfer to a defensive symbiont with a reduced genome amongst a multipartite beetle microbiome.</title>
        <authorList>
            <person name="Waterworth S.C."/>
            <person name="Florez L.V."/>
            <person name="Rees E.R."/>
            <person name="Hertweck C."/>
            <person name="Kaltenpoth M."/>
            <person name="Kwan J.C."/>
        </authorList>
    </citation>
    <scope>NUCLEOTIDE SEQUENCE [LARGE SCALE GENOMIC DNA]</scope>
</reference>